<dbReference type="SUPFAM" id="SSF63862">
    <property type="entry name" value="Thiamin pyrophosphokinase, substrate-binding domain"/>
    <property type="match status" value="1"/>
</dbReference>
<reference evidence="8" key="1">
    <citation type="submission" date="2017-09" db="EMBL/GenBank/DDBJ databases">
        <title>Bacterial strain isolated from the female urinary microbiota.</title>
        <authorList>
            <person name="Thomas-White K."/>
            <person name="Kumar N."/>
            <person name="Forster S."/>
            <person name="Putonti C."/>
            <person name="Lawley T."/>
            <person name="Wolfe A.J."/>
        </authorList>
    </citation>
    <scope>NUCLEOTIDE SEQUENCE [LARGE SCALE GENOMIC DNA]</scope>
    <source>
        <strain evidence="8">UMB0959</strain>
    </source>
</reference>
<dbReference type="InterPro" id="IPR036371">
    <property type="entry name" value="TPK_B1-bd_sf"/>
</dbReference>
<dbReference type="GO" id="GO:0030975">
    <property type="term" value="F:thiamine binding"/>
    <property type="evidence" value="ECO:0007669"/>
    <property type="project" value="InterPro"/>
</dbReference>
<keyword evidence="8" id="KW-1185">Reference proteome</keyword>
<sequence length="201" mass="22695">MKANVVMREVSVPKISGDYVGVDRGVYQLLKLGITPKFCYGDYDSVNDEERDFIESKLKIHAVNSEKDYTDSELALFDLVDKGYKKIDVYGALGDRIDHELMNIQLLLNEKFKDVDVRLINDLNIIFKVEGSRELQNLGYKYISFIPIFNDTVLKLVGFKYDGEVITSIGSTLTVSNEFASDVATVVTNLPIIAIYSNDRS</sequence>
<evidence type="ECO:0000256" key="4">
    <source>
        <dbReference type="ARBA" id="ARBA00022840"/>
    </source>
</evidence>
<dbReference type="InterPro" id="IPR053149">
    <property type="entry name" value="TPK"/>
</dbReference>
<keyword evidence="4" id="KW-0067">ATP-binding</keyword>
<evidence type="ECO:0000256" key="2">
    <source>
        <dbReference type="ARBA" id="ARBA00022741"/>
    </source>
</evidence>
<dbReference type="AlphaFoldDB" id="A0AAF0YMK6"/>
<evidence type="ECO:0000256" key="1">
    <source>
        <dbReference type="ARBA" id="ARBA00022679"/>
    </source>
</evidence>
<dbReference type="NCBIfam" id="TIGR01378">
    <property type="entry name" value="thi_PPkinase"/>
    <property type="match status" value="1"/>
</dbReference>
<organism evidence="7 8">
    <name type="scientific">Nosocomiicoccus massiliensis</name>
    <dbReference type="NCBI Taxonomy" id="1232430"/>
    <lineage>
        <taxon>Bacteria</taxon>
        <taxon>Bacillati</taxon>
        <taxon>Bacillota</taxon>
        <taxon>Bacilli</taxon>
        <taxon>Bacillales</taxon>
        <taxon>Staphylococcaceae</taxon>
        <taxon>Nosocomiicoccus</taxon>
    </lineage>
</organism>
<accession>A0AAF0YMK6</accession>
<keyword evidence="2" id="KW-0547">Nucleotide-binding</keyword>
<dbReference type="InterPro" id="IPR007371">
    <property type="entry name" value="TPK_catalytic"/>
</dbReference>
<dbReference type="InterPro" id="IPR006282">
    <property type="entry name" value="Thi_PPkinase"/>
</dbReference>
<keyword evidence="1 7" id="KW-0808">Transferase</keyword>
<dbReference type="GO" id="GO:0016301">
    <property type="term" value="F:kinase activity"/>
    <property type="evidence" value="ECO:0007669"/>
    <property type="project" value="UniProtKB-KW"/>
</dbReference>
<proteinExistence type="predicted"/>
<dbReference type="InterPro" id="IPR007373">
    <property type="entry name" value="Thiamin_PyroPKinase_B1-bd"/>
</dbReference>
<dbReference type="PANTHER" id="PTHR41299:SF1">
    <property type="entry name" value="THIAMINE PYROPHOSPHOKINASE"/>
    <property type="match status" value="1"/>
</dbReference>
<evidence type="ECO:0000259" key="6">
    <source>
        <dbReference type="SMART" id="SM00983"/>
    </source>
</evidence>
<dbReference type="CDD" id="cd07995">
    <property type="entry name" value="TPK"/>
    <property type="match status" value="1"/>
</dbReference>
<dbReference type="RefSeq" id="WP_102167268.1">
    <property type="nucleotide sequence ID" value="NZ_CP136964.1"/>
</dbReference>
<evidence type="ECO:0000256" key="3">
    <source>
        <dbReference type="ARBA" id="ARBA00022777"/>
    </source>
</evidence>
<keyword evidence="3" id="KW-0418">Kinase</keyword>
<dbReference type="Pfam" id="PF04263">
    <property type="entry name" value="TPK_catalytic"/>
    <property type="match status" value="1"/>
</dbReference>
<evidence type="ECO:0000256" key="5">
    <source>
        <dbReference type="NCBIfam" id="TIGR01378"/>
    </source>
</evidence>
<dbReference type="GO" id="GO:0006772">
    <property type="term" value="P:thiamine metabolic process"/>
    <property type="evidence" value="ECO:0007669"/>
    <property type="project" value="UniProtKB-UniRule"/>
</dbReference>
<dbReference type="GO" id="GO:0005524">
    <property type="term" value="F:ATP binding"/>
    <property type="evidence" value="ECO:0007669"/>
    <property type="project" value="UniProtKB-KW"/>
</dbReference>
<dbReference type="PANTHER" id="PTHR41299">
    <property type="entry name" value="THIAMINE PYROPHOSPHOKINASE"/>
    <property type="match status" value="1"/>
</dbReference>
<dbReference type="Proteomes" id="UP000243626">
    <property type="component" value="Chromosome"/>
</dbReference>
<protein>
    <recommendedName>
        <fullName evidence="5">Thiamine diphosphokinase</fullName>
        <ecNumber evidence="5">2.7.6.2</ecNumber>
    </recommendedName>
</protein>
<feature type="domain" description="Thiamin pyrophosphokinase thiamin-binding" evidence="6">
    <location>
        <begin position="131"/>
        <end position="192"/>
    </location>
</feature>
<dbReference type="GO" id="GO:0004788">
    <property type="term" value="F:thiamine diphosphokinase activity"/>
    <property type="evidence" value="ECO:0007669"/>
    <property type="project" value="UniProtKB-UniRule"/>
</dbReference>
<name>A0AAF0YMK6_9STAP</name>
<dbReference type="KEGG" id="nmy:CJ229_000390"/>
<dbReference type="EMBL" id="CP136964">
    <property type="protein sequence ID" value="WOS96234.1"/>
    <property type="molecule type" value="Genomic_DNA"/>
</dbReference>
<evidence type="ECO:0000313" key="8">
    <source>
        <dbReference type="Proteomes" id="UP000243626"/>
    </source>
</evidence>
<gene>
    <name evidence="7" type="ORF">CJ229_000390</name>
</gene>
<dbReference type="SUPFAM" id="SSF63999">
    <property type="entry name" value="Thiamin pyrophosphokinase, catalytic domain"/>
    <property type="match status" value="1"/>
</dbReference>
<dbReference type="InterPro" id="IPR036759">
    <property type="entry name" value="TPK_catalytic_sf"/>
</dbReference>
<dbReference type="EC" id="2.7.6.2" evidence="5"/>
<evidence type="ECO:0000313" key="7">
    <source>
        <dbReference type="EMBL" id="WOS96234.1"/>
    </source>
</evidence>
<dbReference type="SMART" id="SM00983">
    <property type="entry name" value="TPK_B1_binding"/>
    <property type="match status" value="1"/>
</dbReference>
<dbReference type="Pfam" id="PF04265">
    <property type="entry name" value="TPK_B1_binding"/>
    <property type="match status" value="1"/>
</dbReference>
<dbReference type="Gene3D" id="3.40.50.10240">
    <property type="entry name" value="Thiamin pyrophosphokinase, catalytic domain"/>
    <property type="match status" value="1"/>
</dbReference>
<dbReference type="GO" id="GO:0009229">
    <property type="term" value="P:thiamine diphosphate biosynthetic process"/>
    <property type="evidence" value="ECO:0007669"/>
    <property type="project" value="InterPro"/>
</dbReference>